<keyword evidence="4" id="KW-1185">Reference proteome</keyword>
<dbReference type="EMBL" id="JAGPYM010000005">
    <property type="protein sequence ID" value="KAH6894640.1"/>
    <property type="molecule type" value="Genomic_DNA"/>
</dbReference>
<sequence>MDPLSLMASVAGVATAGIQLSKAIYHLMATIHGASREMKEIARTIADLSTILGELRRVLRDGADLCSRRSLRQIKSTMRRISRIHDEVYDMMDGIRSFAGLKWMFKRSEVQDKLARIESYKTGIQLMLNILVLAITTRKYSKSSGSRAHRIDQEDQRQKQEQEQDIQLLRQQSENLAFAARQSLADLSSQNCDADPEESTDAGSDQGDETSTQLQVYRQRSDDTANWLFDLVFSSYAQSCADASVQEEDRDSTNSDSSSATSSMDEHAQEHSSKNSEHSTSHKVVPRGPAEMKMAIYEPGAASSLVKELIADWTLLTEKEIESITSDEQSSKEKEAQVSAESKKDDRFIQFKDAVGRKFKFPFHRVKTWEGMKTLITSAFVQVDVLGPHVLEGHYDLVAPEGDIILPEIWEDIIEPDMAVTMTMWPMDKLPPVGPKPLQLPMGGMPPPGGVWGEFFSGKRPAKGQQPKQPPLKPDAPTPPTPEPPSVTQQTPQTAARRSPENDQVGGGPKKATARKKHASKVKISEWITEDGNISVGVSGKRMNPS</sequence>
<evidence type="ECO:0000259" key="2">
    <source>
        <dbReference type="Pfam" id="PF22893"/>
    </source>
</evidence>
<comment type="caution">
    <text evidence="3">The sequence shown here is derived from an EMBL/GenBank/DDBJ whole genome shotgun (WGS) entry which is preliminary data.</text>
</comment>
<feature type="region of interest" description="Disordered" evidence="1">
    <location>
        <begin position="187"/>
        <end position="212"/>
    </location>
</feature>
<dbReference type="Proteomes" id="UP000777438">
    <property type="component" value="Unassembled WGS sequence"/>
</dbReference>
<evidence type="ECO:0000313" key="4">
    <source>
        <dbReference type="Proteomes" id="UP000777438"/>
    </source>
</evidence>
<dbReference type="GO" id="GO:0006355">
    <property type="term" value="P:regulation of DNA-templated transcription"/>
    <property type="evidence" value="ECO:0007669"/>
    <property type="project" value="InterPro"/>
</dbReference>
<name>A0A9P8WB88_9HYPO</name>
<evidence type="ECO:0000256" key="1">
    <source>
        <dbReference type="SAM" id="MobiDB-lite"/>
    </source>
</evidence>
<reference evidence="3 4" key="1">
    <citation type="journal article" date="2021" name="Nat. Commun.">
        <title>Genetic determinants of endophytism in the Arabidopsis root mycobiome.</title>
        <authorList>
            <person name="Mesny F."/>
            <person name="Miyauchi S."/>
            <person name="Thiergart T."/>
            <person name="Pickel B."/>
            <person name="Atanasova L."/>
            <person name="Karlsson M."/>
            <person name="Huettel B."/>
            <person name="Barry K.W."/>
            <person name="Haridas S."/>
            <person name="Chen C."/>
            <person name="Bauer D."/>
            <person name="Andreopoulos W."/>
            <person name="Pangilinan J."/>
            <person name="LaButti K."/>
            <person name="Riley R."/>
            <person name="Lipzen A."/>
            <person name="Clum A."/>
            <person name="Drula E."/>
            <person name="Henrissat B."/>
            <person name="Kohler A."/>
            <person name="Grigoriev I.V."/>
            <person name="Martin F.M."/>
            <person name="Hacquard S."/>
        </authorList>
    </citation>
    <scope>NUCLEOTIDE SEQUENCE [LARGE SCALE GENOMIC DNA]</scope>
    <source>
        <strain evidence="3 4">MPI-CAGE-CH-0241</strain>
    </source>
</reference>
<feature type="compositionally biased region" description="Basic and acidic residues" evidence="1">
    <location>
        <begin position="329"/>
        <end position="343"/>
    </location>
</feature>
<gene>
    <name evidence="3" type="ORF">B0T10DRAFT_258214</name>
</gene>
<feature type="compositionally biased region" description="Basic and acidic residues" evidence="1">
    <location>
        <begin position="149"/>
        <end position="162"/>
    </location>
</feature>
<dbReference type="AlphaFoldDB" id="A0A9P8WB88"/>
<feature type="region of interest" description="Disordered" evidence="1">
    <location>
        <begin position="144"/>
        <end position="164"/>
    </location>
</feature>
<accession>A0A9P8WB88</accession>
<evidence type="ECO:0000313" key="3">
    <source>
        <dbReference type="EMBL" id="KAH6894640.1"/>
    </source>
</evidence>
<dbReference type="InterPro" id="IPR039327">
    <property type="entry name" value="CON7-like"/>
</dbReference>
<feature type="compositionally biased region" description="Basic residues" evidence="1">
    <location>
        <begin position="512"/>
        <end position="521"/>
    </location>
</feature>
<feature type="region of interest" description="Disordered" evidence="1">
    <location>
        <begin position="444"/>
        <end position="546"/>
    </location>
</feature>
<feature type="compositionally biased region" description="Basic and acidic residues" evidence="1">
    <location>
        <begin position="264"/>
        <end position="280"/>
    </location>
</feature>
<organism evidence="3 4">
    <name type="scientific">Thelonectria olida</name>
    <dbReference type="NCBI Taxonomy" id="1576542"/>
    <lineage>
        <taxon>Eukaryota</taxon>
        <taxon>Fungi</taxon>
        <taxon>Dikarya</taxon>
        <taxon>Ascomycota</taxon>
        <taxon>Pezizomycotina</taxon>
        <taxon>Sordariomycetes</taxon>
        <taxon>Hypocreomycetidae</taxon>
        <taxon>Hypocreales</taxon>
        <taxon>Nectriaceae</taxon>
        <taxon>Thelonectria</taxon>
    </lineage>
</organism>
<feature type="compositionally biased region" description="Low complexity" evidence="1">
    <location>
        <begin position="486"/>
        <end position="496"/>
    </location>
</feature>
<feature type="region of interest" description="Disordered" evidence="1">
    <location>
        <begin position="243"/>
        <end position="285"/>
    </location>
</feature>
<feature type="region of interest" description="Disordered" evidence="1">
    <location>
        <begin position="323"/>
        <end position="343"/>
    </location>
</feature>
<protein>
    <recommendedName>
        <fullName evidence="2">Ubiquitin-like domain-containing protein</fullName>
    </recommendedName>
</protein>
<dbReference type="PANTHER" id="PTHR36167:SF3">
    <property type="entry name" value="C2H2 FINGER DOMAIN TRANSCRIPTION FACTOR (EUROFUNG)-RELATED"/>
    <property type="match status" value="1"/>
</dbReference>
<dbReference type="PANTHER" id="PTHR36167">
    <property type="entry name" value="C2H2 FINGER DOMAIN TRANSCRIPTION FACTOR (EUROFUNG)-RELATED"/>
    <property type="match status" value="1"/>
</dbReference>
<feature type="domain" description="Ubiquitin-like" evidence="2">
    <location>
        <begin position="347"/>
        <end position="427"/>
    </location>
</feature>
<dbReference type="Pfam" id="PF22893">
    <property type="entry name" value="ULD_2"/>
    <property type="match status" value="1"/>
</dbReference>
<proteinExistence type="predicted"/>
<dbReference type="OrthoDB" id="3045089at2759"/>
<dbReference type="InterPro" id="IPR054464">
    <property type="entry name" value="ULD_fung"/>
</dbReference>
<feature type="compositionally biased region" description="Low complexity" evidence="1">
    <location>
        <begin position="254"/>
        <end position="263"/>
    </location>
</feature>
<feature type="compositionally biased region" description="Pro residues" evidence="1">
    <location>
        <begin position="468"/>
        <end position="485"/>
    </location>
</feature>